<organism evidence="2 3">
    <name type="scientific">Albimonas pacifica</name>
    <dbReference type="NCBI Taxonomy" id="1114924"/>
    <lineage>
        <taxon>Bacteria</taxon>
        <taxon>Pseudomonadati</taxon>
        <taxon>Pseudomonadota</taxon>
        <taxon>Alphaproteobacteria</taxon>
        <taxon>Rhodobacterales</taxon>
        <taxon>Paracoccaceae</taxon>
        <taxon>Albimonas</taxon>
    </lineage>
</organism>
<proteinExistence type="predicted"/>
<dbReference type="InterPro" id="IPR007235">
    <property type="entry name" value="Glyco_trans_28_C"/>
</dbReference>
<evidence type="ECO:0000313" key="2">
    <source>
        <dbReference type="EMBL" id="SFI00329.1"/>
    </source>
</evidence>
<sequence length="426" mass="45827">MTAPAHDGLFPAAATAAWPERAAGEGAVRRALFYSHDTFGLGHLRRARTLASALTRRDERLSALILTGSPIAGRFDFPDRVDHVRLPGVVKLADGDYASHNLGMTIDDTVALRAAIIEATESAFAPGLLIVDKEAWGFRNEMAGALAAARKRGARIVLGVRDVLDEPGPLAEEWKRKGHADAIRRFFDEIWVYGLPQVCRPLEGLGLDREILDRVVYTGYLRRDAPDWPSDVGAAPPEKPYVLVTTGGGGDGEGLVDWTLSAYEADPTLGPQAVIVYGPFLHAEKRAEFDRRALALRGRVTVLSFDSRIERLLAESAGIIAMGGYNTFCEILSLDKPAVIAPRTRPRLEQYIRAEAAERLGLARMLLPERDGRGPAAMAAAIRGLADQPPPSAAPIPGLLDGLEAVSARAALAFGASRSPARRAIG</sequence>
<dbReference type="PANTHER" id="PTHR21015:SF28">
    <property type="entry name" value="SLL1722 PROTEIN"/>
    <property type="match status" value="1"/>
</dbReference>
<evidence type="ECO:0000259" key="1">
    <source>
        <dbReference type="Pfam" id="PF04101"/>
    </source>
</evidence>
<protein>
    <submittedName>
        <fullName evidence="2">Predicted glycosyl transferase</fullName>
    </submittedName>
</protein>
<dbReference type="AlphaFoldDB" id="A0A1I3EN04"/>
<evidence type="ECO:0000313" key="3">
    <source>
        <dbReference type="Proteomes" id="UP000199377"/>
    </source>
</evidence>
<reference evidence="2 3" key="1">
    <citation type="submission" date="2016-10" db="EMBL/GenBank/DDBJ databases">
        <authorList>
            <person name="de Groot N.N."/>
        </authorList>
    </citation>
    <scope>NUCLEOTIDE SEQUENCE [LARGE SCALE GENOMIC DNA]</scope>
    <source>
        <strain evidence="2 3">CGMCC 1.11030</strain>
    </source>
</reference>
<dbReference type="RefSeq" id="WP_245779092.1">
    <property type="nucleotide sequence ID" value="NZ_FOQH01000003.1"/>
</dbReference>
<dbReference type="STRING" id="1114924.SAMN05216258_103483"/>
<dbReference type="Pfam" id="PF04101">
    <property type="entry name" value="Glyco_tran_28_C"/>
    <property type="match status" value="1"/>
</dbReference>
<gene>
    <name evidence="2" type="ORF">SAMN05216258_103483</name>
</gene>
<feature type="domain" description="Glycosyl transferase family 28 C-terminal" evidence="1">
    <location>
        <begin position="295"/>
        <end position="367"/>
    </location>
</feature>
<keyword evidence="3" id="KW-1185">Reference proteome</keyword>
<dbReference type="Proteomes" id="UP000199377">
    <property type="component" value="Unassembled WGS sequence"/>
</dbReference>
<dbReference type="PANTHER" id="PTHR21015">
    <property type="entry name" value="UDP-N-ACETYLGLUCOSAMINE--N-ACETYLMURAMYL-(PENTAPEPTIDE) PYROPHOSPHORYL-UNDECAPRENOL N-ACETYLGLUCOSAMINE TRANSFERASE 1"/>
    <property type="match status" value="1"/>
</dbReference>
<name>A0A1I3EN04_9RHOB</name>
<dbReference type="SUPFAM" id="SSF53756">
    <property type="entry name" value="UDP-Glycosyltransferase/glycogen phosphorylase"/>
    <property type="match status" value="1"/>
</dbReference>
<dbReference type="GO" id="GO:0016758">
    <property type="term" value="F:hexosyltransferase activity"/>
    <property type="evidence" value="ECO:0007669"/>
    <property type="project" value="InterPro"/>
</dbReference>
<dbReference type="Gene3D" id="3.40.50.2000">
    <property type="entry name" value="Glycogen Phosphorylase B"/>
    <property type="match status" value="1"/>
</dbReference>
<dbReference type="EMBL" id="FOQH01000003">
    <property type="protein sequence ID" value="SFI00329.1"/>
    <property type="molecule type" value="Genomic_DNA"/>
</dbReference>
<keyword evidence="2" id="KW-0808">Transferase</keyword>
<accession>A0A1I3EN04</accession>